<dbReference type="OrthoDB" id="505370at2"/>
<evidence type="ECO:0000313" key="4">
    <source>
        <dbReference type="Proteomes" id="UP000309128"/>
    </source>
</evidence>
<evidence type="ECO:0000256" key="1">
    <source>
        <dbReference type="ARBA" id="ARBA00022723"/>
    </source>
</evidence>
<name>A0A5S4F370_9ACTN</name>
<dbReference type="SUPFAM" id="SSF140959">
    <property type="entry name" value="Indolic compounds 2,3-dioxygenase-like"/>
    <property type="match status" value="1"/>
</dbReference>
<evidence type="ECO:0008006" key="5">
    <source>
        <dbReference type="Google" id="ProtNLM"/>
    </source>
</evidence>
<sequence length="437" mass="47387">MGGGHRDGRHHGAQFRTALLLAAGVARGTAAGVPGFRESSNGAGGGSPVIPETTHTRALSPRVASLGEYAIDAHRGFVPAEDPVDALPAAYNPWEQVGRNITALIMTGRIRPAIESMPELTPDRLESCGEQERAMLLLCCLANAYVWGADAPARSLPAPVARPLHDLAHRLDRAPIIAHASLVLNNWRRIDATEPLSMSNIDTQLTFLGGVDEKWFYLATVGVELAGAGGLPLLVQAQHAAAAEDHTRLIEALLGIRKILAGVVDALLAIERWCDPHVFYHRIRPFLMGWSAPGLRFEGVDREPLVLAGGSAAQSTLIQAFDAGLDIHHRDELTTGFLTGMRAYMPRPHRRFLEDLEAGPSIHDHVARHRNTRPELADAYNAAVDGLARLRGQHIGMTGRYITRFEHGEKAAKGTGGSDFIGFLKRSREETTERLLP</sequence>
<dbReference type="GO" id="GO:0019441">
    <property type="term" value="P:L-tryptophan catabolic process to kynurenine"/>
    <property type="evidence" value="ECO:0007669"/>
    <property type="project" value="InterPro"/>
</dbReference>
<dbReference type="GO" id="GO:0033754">
    <property type="term" value="F:indoleamine 2,3-dioxygenase activity"/>
    <property type="evidence" value="ECO:0007669"/>
    <property type="project" value="TreeGrafter"/>
</dbReference>
<dbReference type="PANTHER" id="PTHR28657:SF5">
    <property type="entry name" value="INDOLEAMINE 2,3-DIOXYGENASE"/>
    <property type="match status" value="1"/>
</dbReference>
<proteinExistence type="predicted"/>
<evidence type="ECO:0000256" key="2">
    <source>
        <dbReference type="ARBA" id="ARBA00023004"/>
    </source>
</evidence>
<comment type="caution">
    <text evidence="3">The sequence shown here is derived from an EMBL/GenBank/DDBJ whole genome shotgun (WGS) entry which is preliminary data.</text>
</comment>
<dbReference type="EMBL" id="VCKY01000185">
    <property type="protein sequence ID" value="TMR10567.1"/>
    <property type="molecule type" value="Genomic_DNA"/>
</dbReference>
<dbReference type="InterPro" id="IPR000898">
    <property type="entry name" value="Indolamine_dOase"/>
</dbReference>
<dbReference type="Pfam" id="PF01231">
    <property type="entry name" value="IDO"/>
    <property type="match status" value="1"/>
</dbReference>
<dbReference type="GO" id="GO:0046872">
    <property type="term" value="F:metal ion binding"/>
    <property type="evidence" value="ECO:0007669"/>
    <property type="project" value="UniProtKB-KW"/>
</dbReference>
<keyword evidence="2" id="KW-0408">Iron</keyword>
<dbReference type="GO" id="GO:0020037">
    <property type="term" value="F:heme binding"/>
    <property type="evidence" value="ECO:0007669"/>
    <property type="project" value="InterPro"/>
</dbReference>
<dbReference type="InterPro" id="IPR037217">
    <property type="entry name" value="Trp/Indoleamine_2_3_dOase-like"/>
</dbReference>
<dbReference type="PANTHER" id="PTHR28657">
    <property type="entry name" value="INDOLEAMINE 2,3-DIOXYGENASE"/>
    <property type="match status" value="1"/>
</dbReference>
<gene>
    <name evidence="3" type="ORF">ETD86_38940</name>
</gene>
<organism evidence="3 4">
    <name type="scientific">Nonomuraea turkmeniaca</name>
    <dbReference type="NCBI Taxonomy" id="103838"/>
    <lineage>
        <taxon>Bacteria</taxon>
        <taxon>Bacillati</taxon>
        <taxon>Actinomycetota</taxon>
        <taxon>Actinomycetes</taxon>
        <taxon>Streptosporangiales</taxon>
        <taxon>Streptosporangiaceae</taxon>
        <taxon>Nonomuraea</taxon>
    </lineage>
</organism>
<keyword evidence="4" id="KW-1185">Reference proteome</keyword>
<dbReference type="AlphaFoldDB" id="A0A5S4F370"/>
<reference evidence="3 4" key="1">
    <citation type="submission" date="2019-05" db="EMBL/GenBank/DDBJ databases">
        <title>Draft genome sequence of Nonomuraea turkmeniaca DSM 43926.</title>
        <authorList>
            <person name="Saricaoglu S."/>
            <person name="Isik K."/>
        </authorList>
    </citation>
    <scope>NUCLEOTIDE SEQUENCE [LARGE SCALE GENOMIC DNA]</scope>
    <source>
        <strain evidence="3 4">DSM 43926</strain>
    </source>
</reference>
<protein>
    <recommendedName>
        <fullName evidence="5">Indoleamine 2,3-dioxygenase</fullName>
    </recommendedName>
</protein>
<evidence type="ECO:0000313" key="3">
    <source>
        <dbReference type="EMBL" id="TMR10567.1"/>
    </source>
</evidence>
<dbReference type="Gene3D" id="1.20.58.480">
    <property type="match status" value="1"/>
</dbReference>
<dbReference type="GO" id="GO:0005737">
    <property type="term" value="C:cytoplasm"/>
    <property type="evidence" value="ECO:0007669"/>
    <property type="project" value="TreeGrafter"/>
</dbReference>
<keyword evidence="1" id="KW-0479">Metal-binding</keyword>
<dbReference type="Proteomes" id="UP000309128">
    <property type="component" value="Unassembled WGS sequence"/>
</dbReference>
<accession>A0A5S4F370</accession>